<dbReference type="InterPro" id="IPR036771">
    <property type="entry name" value="ATPsynth_dsu/esu_N"/>
</dbReference>
<keyword evidence="10" id="KW-0375">Hydrogen ion transport</keyword>
<evidence type="ECO:0000256" key="3">
    <source>
        <dbReference type="ARBA" id="ARBA00005712"/>
    </source>
</evidence>
<comment type="function">
    <text evidence="1 10">Produces ATP from ADP in the presence of a proton gradient across the membrane.</text>
</comment>
<keyword evidence="9 10" id="KW-0066">ATP synthesis</keyword>
<comment type="subcellular location">
    <subcellularLocation>
        <location evidence="10">Cell membrane</location>
        <topology evidence="10">Peripheral membrane protein</topology>
    </subcellularLocation>
    <subcellularLocation>
        <location evidence="2">Endomembrane system</location>
        <topology evidence="2">Peripheral membrane protein</topology>
    </subcellularLocation>
</comment>
<dbReference type="EMBL" id="CACVAW010000005">
    <property type="protein sequence ID" value="CAA6801485.1"/>
    <property type="molecule type" value="Genomic_DNA"/>
</dbReference>
<reference evidence="13" key="1">
    <citation type="submission" date="2020-01" db="EMBL/GenBank/DDBJ databases">
        <authorList>
            <person name="Meier V. D."/>
            <person name="Meier V D."/>
        </authorList>
    </citation>
    <scope>NUCLEOTIDE SEQUENCE</scope>
    <source>
        <strain evidence="13">HLG_WM_MAG_12</strain>
    </source>
</reference>
<name>A0A6S6SES9_9BACT</name>
<dbReference type="PANTHER" id="PTHR13822:SF10">
    <property type="entry name" value="ATP SYNTHASE EPSILON CHAIN, CHLOROPLASTIC"/>
    <property type="match status" value="1"/>
</dbReference>
<dbReference type="GO" id="GO:0012505">
    <property type="term" value="C:endomembrane system"/>
    <property type="evidence" value="ECO:0007669"/>
    <property type="project" value="UniProtKB-SubCell"/>
</dbReference>
<dbReference type="AlphaFoldDB" id="A0A6S6SES9"/>
<evidence type="ECO:0000256" key="1">
    <source>
        <dbReference type="ARBA" id="ARBA00003543"/>
    </source>
</evidence>
<dbReference type="NCBIfam" id="TIGR01216">
    <property type="entry name" value="ATP_synt_epsi"/>
    <property type="match status" value="1"/>
</dbReference>
<organism evidence="13">
    <name type="scientific">uncultured Campylobacterales bacterium</name>
    <dbReference type="NCBI Taxonomy" id="352960"/>
    <lineage>
        <taxon>Bacteria</taxon>
        <taxon>Pseudomonadati</taxon>
        <taxon>Campylobacterota</taxon>
        <taxon>Epsilonproteobacteria</taxon>
        <taxon>Campylobacterales</taxon>
        <taxon>environmental samples</taxon>
    </lineage>
</organism>
<dbReference type="SUPFAM" id="SSF51344">
    <property type="entry name" value="Epsilon subunit of F1F0-ATP synthase N-terminal domain"/>
    <property type="match status" value="1"/>
</dbReference>
<evidence type="ECO:0000256" key="8">
    <source>
        <dbReference type="ARBA" id="ARBA00023196"/>
    </source>
</evidence>
<keyword evidence="5 10" id="KW-1003">Cell membrane</keyword>
<keyword evidence="6 10" id="KW-0406">Ion transport</keyword>
<sequence>MNNTMKLEIVSPSGVIYEGEATMVILPGKEGELGVLAGHSSLLALLQSGTIEISYQDGKKDLVAIDWGYAKINPQSISILVNGAVYIAGSDSSELKASITKAKDLLTSISSDKATLVSTMSKIDKIKY</sequence>
<evidence type="ECO:0000256" key="10">
    <source>
        <dbReference type="HAMAP-Rule" id="MF_00530"/>
    </source>
</evidence>
<evidence type="ECO:0000313" key="13">
    <source>
        <dbReference type="EMBL" id="CAA6801485.1"/>
    </source>
</evidence>
<dbReference type="Pfam" id="PF02823">
    <property type="entry name" value="ATP-synt_DE_N"/>
    <property type="match status" value="1"/>
</dbReference>
<dbReference type="GO" id="GO:0046933">
    <property type="term" value="F:proton-transporting ATP synthase activity, rotational mechanism"/>
    <property type="evidence" value="ECO:0007669"/>
    <property type="project" value="UniProtKB-UniRule"/>
</dbReference>
<evidence type="ECO:0000256" key="2">
    <source>
        <dbReference type="ARBA" id="ARBA00004184"/>
    </source>
</evidence>
<comment type="subunit">
    <text evidence="10 11">F-type ATPases have 2 components, CF(1) - the catalytic core - and CF(0) - the membrane proton channel. CF(1) has five subunits: alpha(3), beta(3), gamma(1), delta(1), epsilon(1). CF(0) has three main subunits: a, b and c.</text>
</comment>
<evidence type="ECO:0000256" key="9">
    <source>
        <dbReference type="ARBA" id="ARBA00023310"/>
    </source>
</evidence>
<keyword evidence="8 10" id="KW-0139">CF(1)</keyword>
<comment type="similarity">
    <text evidence="3 10 11">Belongs to the ATPase epsilon chain family.</text>
</comment>
<dbReference type="PANTHER" id="PTHR13822">
    <property type="entry name" value="ATP SYNTHASE DELTA/EPSILON CHAIN"/>
    <property type="match status" value="1"/>
</dbReference>
<keyword evidence="7 10" id="KW-0472">Membrane</keyword>
<evidence type="ECO:0000256" key="4">
    <source>
        <dbReference type="ARBA" id="ARBA00022448"/>
    </source>
</evidence>
<evidence type="ECO:0000256" key="7">
    <source>
        <dbReference type="ARBA" id="ARBA00023136"/>
    </source>
</evidence>
<evidence type="ECO:0000256" key="6">
    <source>
        <dbReference type="ARBA" id="ARBA00023065"/>
    </source>
</evidence>
<accession>A0A6S6SES9</accession>
<protein>
    <recommendedName>
        <fullName evidence="10">ATP synthase epsilon chain</fullName>
    </recommendedName>
    <alternativeName>
        <fullName evidence="10">ATP synthase F1 sector epsilon subunit</fullName>
    </alternativeName>
    <alternativeName>
        <fullName evidence="10">F-ATPase epsilon subunit</fullName>
    </alternativeName>
</protein>
<evidence type="ECO:0000259" key="12">
    <source>
        <dbReference type="Pfam" id="PF02823"/>
    </source>
</evidence>
<dbReference type="Gene3D" id="2.60.15.10">
    <property type="entry name" value="F0F1 ATP synthase delta/epsilon subunit, N-terminal"/>
    <property type="match status" value="1"/>
</dbReference>
<dbReference type="InterPro" id="IPR020546">
    <property type="entry name" value="ATP_synth_F1_dsu/esu_N"/>
</dbReference>
<dbReference type="CDD" id="cd12152">
    <property type="entry name" value="F1-ATPase_delta"/>
    <property type="match status" value="1"/>
</dbReference>
<dbReference type="HAMAP" id="MF_00530">
    <property type="entry name" value="ATP_synth_epsil_bac"/>
    <property type="match status" value="1"/>
</dbReference>
<feature type="domain" description="ATP synthase F1 complex delta/epsilon subunit N-terminal" evidence="12">
    <location>
        <begin position="5"/>
        <end position="84"/>
    </location>
</feature>
<evidence type="ECO:0000256" key="5">
    <source>
        <dbReference type="ARBA" id="ARBA00022475"/>
    </source>
</evidence>
<dbReference type="GO" id="GO:0005886">
    <property type="term" value="C:plasma membrane"/>
    <property type="evidence" value="ECO:0007669"/>
    <property type="project" value="UniProtKB-SubCell"/>
</dbReference>
<proteinExistence type="inferred from homology"/>
<dbReference type="GO" id="GO:0005524">
    <property type="term" value="F:ATP binding"/>
    <property type="evidence" value="ECO:0007669"/>
    <property type="project" value="UniProtKB-UniRule"/>
</dbReference>
<evidence type="ECO:0000256" key="11">
    <source>
        <dbReference type="RuleBase" id="RU003656"/>
    </source>
</evidence>
<keyword evidence="4 10" id="KW-0813">Transport</keyword>
<gene>
    <name evidence="10" type="primary">atpC</name>
    <name evidence="13" type="ORF">HELGO_WM11066</name>
</gene>
<dbReference type="GO" id="GO:0045259">
    <property type="term" value="C:proton-transporting ATP synthase complex"/>
    <property type="evidence" value="ECO:0007669"/>
    <property type="project" value="UniProtKB-KW"/>
</dbReference>
<dbReference type="InterPro" id="IPR001469">
    <property type="entry name" value="ATP_synth_F1_dsu/esu"/>
</dbReference>